<dbReference type="SUPFAM" id="SSF52833">
    <property type="entry name" value="Thioredoxin-like"/>
    <property type="match status" value="1"/>
</dbReference>
<name>A0A9D9NIC8_9BACT</name>
<dbReference type="Proteomes" id="UP000823757">
    <property type="component" value="Unassembled WGS sequence"/>
</dbReference>
<dbReference type="PROSITE" id="PS51352">
    <property type="entry name" value="THIOREDOXIN_2"/>
    <property type="match status" value="1"/>
</dbReference>
<comment type="caution">
    <text evidence="4">The sequence shown here is derived from an EMBL/GenBank/DDBJ whole genome shotgun (WGS) entry which is preliminary data.</text>
</comment>
<evidence type="ECO:0000313" key="5">
    <source>
        <dbReference type="Proteomes" id="UP000823757"/>
    </source>
</evidence>
<keyword evidence="2" id="KW-0732">Signal</keyword>
<evidence type="ECO:0000259" key="3">
    <source>
        <dbReference type="PROSITE" id="PS51352"/>
    </source>
</evidence>
<dbReference type="InterPro" id="IPR013766">
    <property type="entry name" value="Thioredoxin_domain"/>
</dbReference>
<sequence>MKKLVLSLMLLCLGSMIDSNARIVEITSKNAFDQEIAQEQVTVVAFWADWCGPCKLMLHMLPELNDKFDYDAVCFAKCDVDASYGAELAQLYNVIDLPTFLFYKDGVLEKRVNGLIPQEELEEIIMSLL</sequence>
<evidence type="ECO:0000313" key="4">
    <source>
        <dbReference type="EMBL" id="MBO8474542.1"/>
    </source>
</evidence>
<organism evidence="4 5">
    <name type="scientific">Candidatus Cryptobacteroides faecigallinarum</name>
    <dbReference type="NCBI Taxonomy" id="2840763"/>
    <lineage>
        <taxon>Bacteria</taxon>
        <taxon>Pseudomonadati</taxon>
        <taxon>Bacteroidota</taxon>
        <taxon>Bacteroidia</taxon>
        <taxon>Bacteroidales</taxon>
        <taxon>Candidatus Cryptobacteroides</taxon>
    </lineage>
</organism>
<evidence type="ECO:0000256" key="2">
    <source>
        <dbReference type="SAM" id="SignalP"/>
    </source>
</evidence>
<dbReference type="PROSITE" id="PS00194">
    <property type="entry name" value="THIOREDOXIN_1"/>
    <property type="match status" value="1"/>
</dbReference>
<reference evidence="4" key="2">
    <citation type="journal article" date="2021" name="PeerJ">
        <title>Extensive microbial diversity within the chicken gut microbiome revealed by metagenomics and culture.</title>
        <authorList>
            <person name="Gilroy R."/>
            <person name="Ravi A."/>
            <person name="Getino M."/>
            <person name="Pursley I."/>
            <person name="Horton D.L."/>
            <person name="Alikhan N.F."/>
            <person name="Baker D."/>
            <person name="Gharbi K."/>
            <person name="Hall N."/>
            <person name="Watson M."/>
            <person name="Adriaenssens E.M."/>
            <person name="Foster-Nyarko E."/>
            <person name="Jarju S."/>
            <person name="Secka A."/>
            <person name="Antonio M."/>
            <person name="Oren A."/>
            <person name="Chaudhuri R.R."/>
            <person name="La Ragione R."/>
            <person name="Hildebrand F."/>
            <person name="Pallen M.J."/>
        </authorList>
    </citation>
    <scope>NUCLEOTIDE SEQUENCE</scope>
    <source>
        <strain evidence="4">B1-13419</strain>
    </source>
</reference>
<reference evidence="4" key="1">
    <citation type="submission" date="2020-10" db="EMBL/GenBank/DDBJ databases">
        <authorList>
            <person name="Gilroy R."/>
        </authorList>
    </citation>
    <scope>NUCLEOTIDE SEQUENCE</scope>
    <source>
        <strain evidence="4">B1-13419</strain>
    </source>
</reference>
<gene>
    <name evidence="4" type="ORF">IAB91_04535</name>
</gene>
<dbReference type="InterPro" id="IPR036249">
    <property type="entry name" value="Thioredoxin-like_sf"/>
</dbReference>
<keyword evidence="1" id="KW-0676">Redox-active center</keyword>
<feature type="chain" id="PRO_5038671353" evidence="2">
    <location>
        <begin position="22"/>
        <end position="129"/>
    </location>
</feature>
<evidence type="ECO:0000256" key="1">
    <source>
        <dbReference type="ARBA" id="ARBA00023284"/>
    </source>
</evidence>
<feature type="signal peptide" evidence="2">
    <location>
        <begin position="1"/>
        <end position="21"/>
    </location>
</feature>
<dbReference type="CDD" id="cd02947">
    <property type="entry name" value="TRX_family"/>
    <property type="match status" value="1"/>
</dbReference>
<protein>
    <submittedName>
        <fullName evidence="4">Thioredoxin family protein</fullName>
    </submittedName>
</protein>
<dbReference type="PANTHER" id="PTHR10438">
    <property type="entry name" value="THIOREDOXIN"/>
    <property type="match status" value="1"/>
</dbReference>
<dbReference type="Gene3D" id="3.40.30.10">
    <property type="entry name" value="Glutaredoxin"/>
    <property type="match status" value="1"/>
</dbReference>
<proteinExistence type="predicted"/>
<dbReference type="Pfam" id="PF00085">
    <property type="entry name" value="Thioredoxin"/>
    <property type="match status" value="1"/>
</dbReference>
<dbReference type="AlphaFoldDB" id="A0A9D9NIC8"/>
<dbReference type="InterPro" id="IPR017937">
    <property type="entry name" value="Thioredoxin_CS"/>
</dbReference>
<dbReference type="PANTHER" id="PTHR10438:SF468">
    <property type="entry name" value="THIOREDOXIN-1-RELATED"/>
    <property type="match status" value="1"/>
</dbReference>
<dbReference type="EMBL" id="JADIMD010000066">
    <property type="protein sequence ID" value="MBO8474542.1"/>
    <property type="molecule type" value="Genomic_DNA"/>
</dbReference>
<accession>A0A9D9NIC8</accession>
<feature type="domain" description="Thioredoxin" evidence="3">
    <location>
        <begin position="5"/>
        <end position="129"/>
    </location>
</feature>
<dbReference type="InterPro" id="IPR050620">
    <property type="entry name" value="Thioredoxin_H-type-like"/>
</dbReference>